<reference evidence="1 2" key="1">
    <citation type="journal article" date="2022" name="Hortic Res">
        <title>A haplotype resolved chromosomal level avocado genome allows analysis of novel avocado genes.</title>
        <authorList>
            <person name="Nath O."/>
            <person name="Fletcher S.J."/>
            <person name="Hayward A."/>
            <person name="Shaw L.M."/>
            <person name="Masouleh A.K."/>
            <person name="Furtado A."/>
            <person name="Henry R.J."/>
            <person name="Mitter N."/>
        </authorList>
    </citation>
    <scope>NUCLEOTIDE SEQUENCE [LARGE SCALE GENOMIC DNA]</scope>
    <source>
        <strain evidence="2">cv. Hass</strain>
    </source>
</reference>
<protein>
    <submittedName>
        <fullName evidence="1">Uncharacterized protein</fullName>
    </submittedName>
</protein>
<dbReference type="EMBL" id="CM056809">
    <property type="protein sequence ID" value="KAJ8648992.1"/>
    <property type="molecule type" value="Genomic_DNA"/>
</dbReference>
<sequence>MSMKIIRVRMVLLLPLIAWILSAADAAATGDAVLDTTGESVETVTRLYNILPVLPGPGGGVTLSSPNGTCPLSVAQDVVDVSNGFPVLFWPVDSGYGDVVTESKPLNIMFSSLPVCTESSIWKLGDASGANGWRYVMTGGVFGDDKSLFSIEKYGGNYTLVFCGGTQVNGPHMGGLLGSGCGYVGVYSEAGQQWLGLSDEPFLVRFKRTVAMGGGQRKNEI</sequence>
<organism evidence="1 2">
    <name type="scientific">Persea americana</name>
    <name type="common">Avocado</name>
    <dbReference type="NCBI Taxonomy" id="3435"/>
    <lineage>
        <taxon>Eukaryota</taxon>
        <taxon>Viridiplantae</taxon>
        <taxon>Streptophyta</taxon>
        <taxon>Embryophyta</taxon>
        <taxon>Tracheophyta</taxon>
        <taxon>Spermatophyta</taxon>
        <taxon>Magnoliopsida</taxon>
        <taxon>Magnoliidae</taxon>
        <taxon>Laurales</taxon>
        <taxon>Lauraceae</taxon>
        <taxon>Persea</taxon>
    </lineage>
</organism>
<evidence type="ECO:0000313" key="2">
    <source>
        <dbReference type="Proteomes" id="UP001234297"/>
    </source>
</evidence>
<proteinExistence type="predicted"/>
<keyword evidence="2" id="KW-1185">Reference proteome</keyword>
<comment type="caution">
    <text evidence="1">The sequence shown here is derived from an EMBL/GenBank/DDBJ whole genome shotgun (WGS) entry which is preliminary data.</text>
</comment>
<evidence type="ECO:0000313" key="1">
    <source>
        <dbReference type="EMBL" id="KAJ8648992.1"/>
    </source>
</evidence>
<gene>
    <name evidence="1" type="ORF">MRB53_002015</name>
</gene>
<accession>A0ACC2MVN5</accession>
<dbReference type="Proteomes" id="UP001234297">
    <property type="component" value="Chromosome 1"/>
</dbReference>
<name>A0ACC2MVN5_PERAE</name>